<dbReference type="Pfam" id="PF09419">
    <property type="entry name" value="PGP_phosphatase"/>
    <property type="match status" value="1"/>
</dbReference>
<dbReference type="SUPFAM" id="SSF56784">
    <property type="entry name" value="HAD-like"/>
    <property type="match status" value="1"/>
</dbReference>
<dbReference type="Gene3D" id="3.40.50.1000">
    <property type="entry name" value="HAD superfamily/HAD-like"/>
    <property type="match status" value="1"/>
</dbReference>
<feature type="region of interest" description="Disordered" evidence="3">
    <location>
        <begin position="706"/>
        <end position="755"/>
    </location>
</feature>
<evidence type="ECO:0000256" key="2">
    <source>
        <dbReference type="ARBA" id="ARBA00019014"/>
    </source>
</evidence>
<feature type="region of interest" description="Disordered" evidence="3">
    <location>
        <begin position="265"/>
        <end position="352"/>
    </location>
</feature>
<dbReference type="PANTHER" id="PTHR12598:SF0">
    <property type="entry name" value="COPPER HOMEOSTASIS PROTEIN CUTC HOMOLOG"/>
    <property type="match status" value="1"/>
</dbReference>
<dbReference type="PANTHER" id="PTHR12598">
    <property type="entry name" value="COPPER HOMEOSTASIS PROTEIN CUTC"/>
    <property type="match status" value="1"/>
</dbReference>
<dbReference type="InterPro" id="IPR010021">
    <property type="entry name" value="PGPP1/Gep4"/>
</dbReference>
<dbReference type="GO" id="GO:0005507">
    <property type="term" value="F:copper ion binding"/>
    <property type="evidence" value="ECO:0007669"/>
    <property type="project" value="TreeGrafter"/>
</dbReference>
<dbReference type="Proteomes" id="UP000045706">
    <property type="component" value="Unassembled WGS sequence"/>
</dbReference>
<dbReference type="Pfam" id="PF03932">
    <property type="entry name" value="CutC"/>
    <property type="match status" value="1"/>
</dbReference>
<feature type="compositionally biased region" description="Basic and acidic residues" evidence="3">
    <location>
        <begin position="612"/>
        <end position="626"/>
    </location>
</feature>
<dbReference type="Gene3D" id="3.20.20.380">
    <property type="entry name" value="Copper homeostasis (CutC) domain"/>
    <property type="match status" value="1"/>
</dbReference>
<proteinExistence type="inferred from homology"/>
<accession>A0A0G4KG51</accession>
<evidence type="ECO:0000256" key="3">
    <source>
        <dbReference type="SAM" id="MobiDB-lite"/>
    </source>
</evidence>
<evidence type="ECO:0000313" key="5">
    <source>
        <dbReference type="Proteomes" id="UP000045706"/>
    </source>
</evidence>
<feature type="compositionally biased region" description="Polar residues" evidence="3">
    <location>
        <begin position="784"/>
        <end position="793"/>
    </location>
</feature>
<dbReference type="SUPFAM" id="SSF110395">
    <property type="entry name" value="CutC-like"/>
    <property type="match status" value="1"/>
</dbReference>
<dbReference type="InterPro" id="IPR023214">
    <property type="entry name" value="HAD_sf"/>
</dbReference>
<dbReference type="EMBL" id="CVQI01000001">
    <property type="protein sequence ID" value="CRJ87151.1"/>
    <property type="molecule type" value="Genomic_DNA"/>
</dbReference>
<feature type="region of interest" description="Disordered" evidence="3">
    <location>
        <begin position="446"/>
        <end position="538"/>
    </location>
</feature>
<dbReference type="InterPro" id="IPR036412">
    <property type="entry name" value="HAD-like_sf"/>
</dbReference>
<feature type="region of interest" description="Disordered" evidence="3">
    <location>
        <begin position="778"/>
        <end position="802"/>
    </location>
</feature>
<feature type="compositionally biased region" description="Basic and acidic residues" evidence="3">
    <location>
        <begin position="481"/>
        <end position="497"/>
    </location>
</feature>
<feature type="compositionally biased region" description="Basic and acidic residues" evidence="3">
    <location>
        <begin position="584"/>
        <end position="593"/>
    </location>
</feature>
<organism evidence="4 5">
    <name type="scientific">Verticillium longisporum</name>
    <name type="common">Verticillium dahliae var. longisporum</name>
    <dbReference type="NCBI Taxonomy" id="100787"/>
    <lineage>
        <taxon>Eukaryota</taxon>
        <taxon>Fungi</taxon>
        <taxon>Dikarya</taxon>
        <taxon>Ascomycota</taxon>
        <taxon>Pezizomycotina</taxon>
        <taxon>Sordariomycetes</taxon>
        <taxon>Hypocreomycetidae</taxon>
        <taxon>Glomerellales</taxon>
        <taxon>Plectosphaerellaceae</taxon>
        <taxon>Verticillium</taxon>
    </lineage>
</organism>
<name>A0A0G4KG51_VERLO</name>
<dbReference type="GO" id="GO:0008962">
    <property type="term" value="F:phosphatidylglycerophosphatase activity"/>
    <property type="evidence" value="ECO:0007669"/>
    <property type="project" value="InterPro"/>
</dbReference>
<dbReference type="NCBIfam" id="TIGR01668">
    <property type="entry name" value="YqeG_hyp_ppase"/>
    <property type="match status" value="1"/>
</dbReference>
<evidence type="ECO:0000256" key="1">
    <source>
        <dbReference type="ARBA" id="ARBA00007768"/>
    </source>
</evidence>
<dbReference type="InterPro" id="IPR036822">
    <property type="entry name" value="CutC-like_dom_sf"/>
</dbReference>
<feature type="compositionally biased region" description="Polar residues" evidence="3">
    <location>
        <begin position="721"/>
        <end position="737"/>
    </location>
</feature>
<feature type="compositionally biased region" description="Polar residues" evidence="3">
    <location>
        <begin position="446"/>
        <end position="466"/>
    </location>
</feature>
<comment type="similarity">
    <text evidence="1">Belongs to the CutC family.</text>
</comment>
<dbReference type="InterPro" id="IPR027706">
    <property type="entry name" value="PGP_Pase"/>
</dbReference>
<feature type="region of interest" description="Disordered" evidence="3">
    <location>
        <begin position="583"/>
        <end position="649"/>
    </location>
</feature>
<evidence type="ECO:0000313" key="4">
    <source>
        <dbReference type="EMBL" id="CRJ87151.1"/>
    </source>
</evidence>
<gene>
    <name evidence="4" type="ORF">BN1723_000241</name>
</gene>
<feature type="compositionally biased region" description="Basic and acidic residues" evidence="3">
    <location>
        <begin position="320"/>
        <end position="348"/>
    </location>
</feature>
<dbReference type="InterPro" id="IPR005627">
    <property type="entry name" value="CutC-like"/>
</dbReference>
<feature type="non-terminal residue" evidence="4">
    <location>
        <position position="907"/>
    </location>
</feature>
<sequence length="907" mass="102035">MMNLNLSASLNIFKLIARPSLCLPHQTVSTFNDLPIPLNKVLEAQGRKADIRAVVLDKDDCFAVPETNHTRFDELKAAYPGRRLLIVSNTAGATSYDGNLAMAAELEEGTGLTVLPHSSKKPGCGAEIMEYFRQHPETGVSHPSQVAIVGDRLSTDIMMANMMGSWGFWVKDGVVPNQEKSMRRVGKDRANKERSWTQLTDEMFTHMGEGARRTYTPLSLFEHYFLNIEQGRPSPNAHAFVREYNRMKNEENEAKKAFERANRMADEANRMVDEDNEDGNRSSSTHEPSDTVDGENRSAPRYPMRPRRKVRDTHVGPTAKEQERTRVSMQDQRHLPSVDENYRRRPVEDSVASPYSHHLEANRQSRPHYYGNQHHAQLSFERSQGYHRGQDQGQGFSFYQKDYYAQTPDYQVYPEQWRNSYGEAPYRLQNDMSGRYTNQHIQPYYSNNFYEQGPSMQPSPEYSQVPVSDHGPERPAYSQDDYEHRAREEASGSDQRHYHAQRGNSAPEHTYQEFRGFYEGPPHTMTGGHSIENHHHFGSRTWEGGAQLENVGRVEGPRQIANERERSPSTASTILLQDAYEAEEGQHHVHQAEPESSGVPRSGDTTESEPTSQHHSDHDSATDTRPHHYRQRERRAEYPRTPEAQTARRLFDNVATTSSYGYVPALDLAPDRELPLAGPDRTANDHINAYNTHGDRVLSEHISHARTAPQREHASVHRSRLSTVNSSGPAFSASQQLEPYRKRGQGSVKPEEPTAEVGYARNLDVLARAALLQTEGLAAEESGGQHSASGSNAQEEDTGRDQETRQLVLITLRDTITMPPATSLEIPVFSPAAALHAQSLGAQRIELNARGSYPAGGLTPTLNDLRAVSSSLTIPNRVMIRPRGPPAEGLDFVYSEAEFETMLTDVK</sequence>
<feature type="compositionally biased region" description="Basic and acidic residues" evidence="3">
    <location>
        <begin position="706"/>
        <end position="715"/>
    </location>
</feature>
<protein>
    <recommendedName>
        <fullName evidence="2">Copper homeostasis protein cutC homolog</fullName>
    </recommendedName>
</protein>
<dbReference type="AlphaFoldDB" id="A0A0G4KG51"/>
<reference evidence="5" key="1">
    <citation type="submission" date="2015-05" db="EMBL/GenBank/DDBJ databases">
        <authorList>
            <person name="Fogelqvist Johan"/>
        </authorList>
    </citation>
    <scope>NUCLEOTIDE SEQUENCE [LARGE SCALE GENOMIC DNA]</scope>
</reference>